<dbReference type="EMBL" id="BAET01000025">
    <property type="protein sequence ID" value="GAB56245.1"/>
    <property type="molecule type" value="Genomic_DNA"/>
</dbReference>
<organism evidence="1 2">
    <name type="scientific">Glaciecola punicea ACAM 611</name>
    <dbReference type="NCBI Taxonomy" id="1121923"/>
    <lineage>
        <taxon>Bacteria</taxon>
        <taxon>Pseudomonadati</taxon>
        <taxon>Pseudomonadota</taxon>
        <taxon>Gammaproteobacteria</taxon>
        <taxon>Alteromonadales</taxon>
        <taxon>Alteromonadaceae</taxon>
        <taxon>Glaciecola</taxon>
    </lineage>
</organism>
<proteinExistence type="predicted"/>
<keyword evidence="2" id="KW-1185">Reference proteome</keyword>
<reference evidence="1 2" key="1">
    <citation type="journal article" date="2012" name="J. Bacteriol.">
        <title>Genome sequence of proteorhodopsin-containing sea ice bacterium Glaciecola punicea ACAM 611T.</title>
        <authorList>
            <person name="Qin Q.-L."/>
            <person name="Xie B.-B."/>
            <person name="Shu Y.-L."/>
            <person name="Rong J.-C."/>
            <person name="Zhao D.-L."/>
            <person name="Zhang X.-Y."/>
            <person name="Chen X.-L."/>
            <person name="Zhou B.-C."/>
            <person name="Zhanga Y.-Z."/>
        </authorList>
    </citation>
    <scope>NUCLEOTIDE SEQUENCE [LARGE SCALE GENOMIC DNA]</scope>
    <source>
        <strain evidence="1 2">ACAM 611</strain>
    </source>
</reference>
<accession>H5TD68</accession>
<gene>
    <name evidence="1" type="ORF">GPUN_2130</name>
</gene>
<dbReference type="Proteomes" id="UP000053586">
    <property type="component" value="Unassembled WGS sequence"/>
</dbReference>
<sequence>MITVNFLRVIRKPYYSAVVDNVVIKYANIMLISHTVQLHLYDFLSKAWAIIFNQSKQWSIF</sequence>
<evidence type="ECO:0000313" key="2">
    <source>
        <dbReference type="Proteomes" id="UP000053586"/>
    </source>
</evidence>
<reference evidence="1 2" key="2">
    <citation type="journal article" date="2017" name="Antonie Van Leeuwenhoek">
        <title>Rhizobium rhizosphaerae sp. nov., a novel species isolated from rice rhizosphere.</title>
        <authorList>
            <person name="Zhao J.J."/>
            <person name="Zhang J."/>
            <person name="Zhang R.J."/>
            <person name="Zhang C.W."/>
            <person name="Yin H.Q."/>
            <person name="Zhang X.X."/>
        </authorList>
    </citation>
    <scope>NUCLEOTIDE SEQUENCE [LARGE SCALE GENOMIC DNA]</scope>
    <source>
        <strain evidence="1 2">ACAM 611</strain>
    </source>
</reference>
<dbReference type="AlphaFoldDB" id="H5TD68"/>
<evidence type="ECO:0000313" key="1">
    <source>
        <dbReference type="EMBL" id="GAB56245.1"/>
    </source>
</evidence>
<name>H5TD68_9ALTE</name>
<protein>
    <submittedName>
        <fullName evidence="1">Uncharacterized protein</fullName>
    </submittedName>
</protein>
<comment type="caution">
    <text evidence="1">The sequence shown here is derived from an EMBL/GenBank/DDBJ whole genome shotgun (WGS) entry which is preliminary data.</text>
</comment>